<dbReference type="GO" id="GO:0051213">
    <property type="term" value="F:dioxygenase activity"/>
    <property type="evidence" value="ECO:0007669"/>
    <property type="project" value="UniProtKB-KW"/>
</dbReference>
<dbReference type="PANTHER" id="PTHR30096">
    <property type="entry name" value="4,5-DOPA DIOXYGENASE EXTRADIOL-LIKE PROTEIN"/>
    <property type="match status" value="1"/>
</dbReference>
<reference evidence="7" key="1">
    <citation type="submission" date="2019-12" db="EMBL/GenBank/DDBJ databases">
        <title>Comparative genomics gives insights into the taxonomy of the Azoarcus-Aromatoleum group and reveals separate origins of nif in the plant-associated Azoarcus and non-plant-associated Aromatoleum sub-groups.</title>
        <authorList>
            <person name="Lafos M."/>
            <person name="Maluk M."/>
            <person name="Batista M."/>
            <person name="Junghare M."/>
            <person name="Carmona M."/>
            <person name="Faoro H."/>
            <person name="Cruz L.M."/>
            <person name="Battistoni F."/>
            <person name="De Souza E."/>
            <person name="Pedrosa F."/>
            <person name="Chen W.-M."/>
            <person name="Poole P.S."/>
            <person name="Dixon R.A."/>
            <person name="James E.K."/>
        </authorList>
    </citation>
    <scope>NUCLEOTIDE SEQUENCE</scope>
    <source>
        <strain evidence="7">U120</strain>
    </source>
</reference>
<evidence type="ECO:0000256" key="3">
    <source>
        <dbReference type="ARBA" id="ARBA00022723"/>
    </source>
</evidence>
<keyword evidence="5" id="KW-0560">Oxidoreductase</keyword>
<dbReference type="Proteomes" id="UP000601990">
    <property type="component" value="Unassembled WGS sequence"/>
</dbReference>
<evidence type="ECO:0000256" key="4">
    <source>
        <dbReference type="ARBA" id="ARBA00022833"/>
    </source>
</evidence>
<comment type="similarity">
    <text evidence="2">Belongs to the DODA-type extradiol aromatic ring-opening dioxygenase family.</text>
</comment>
<keyword evidence="7" id="KW-0223">Dioxygenase</keyword>
<dbReference type="PANTHER" id="PTHR30096:SF0">
    <property type="entry name" value="4,5-DOPA DIOXYGENASE EXTRADIOL-LIKE PROTEIN"/>
    <property type="match status" value="1"/>
</dbReference>
<comment type="cofactor">
    <cofactor evidence="1">
        <name>Zn(2+)</name>
        <dbReference type="ChEBI" id="CHEBI:29105"/>
    </cofactor>
</comment>
<sequence>MSATTQAVPTRIDSRMPTLFIPHGAGPCFFMDWNPPTAWDAMAGFLKSVAGTLPQRPQAVVLVSAHWLESVFSVTSGARPELIYDYHGFPPHTYELRYDAPGEPRLAERIAALLGQAQLPAKTDPHRGFDHGMFIPLKLMFPAADIPVVQLSLRRDLDPLAHLQAGQALAALRDEGVFIVGSGMSFHNMRGYGDPHFGPVSDEFDGWLTAAVEAPPQSRHQALVDWAHAPSARLSHPLQAEEHLLPLMVVAGAAGEDGGQRVFSDRVLETTLSAFRFG</sequence>
<dbReference type="CDD" id="cd07363">
    <property type="entry name" value="45_DOPA_Dioxygenase"/>
    <property type="match status" value="1"/>
</dbReference>
<organism evidence="7 8">
    <name type="scientific">Aromatoleum buckelii</name>
    <dbReference type="NCBI Taxonomy" id="200254"/>
    <lineage>
        <taxon>Bacteria</taxon>
        <taxon>Pseudomonadati</taxon>
        <taxon>Pseudomonadota</taxon>
        <taxon>Betaproteobacteria</taxon>
        <taxon>Rhodocyclales</taxon>
        <taxon>Rhodocyclaceae</taxon>
        <taxon>Aromatoleum</taxon>
    </lineage>
</organism>
<evidence type="ECO:0000313" key="8">
    <source>
        <dbReference type="Proteomes" id="UP000601990"/>
    </source>
</evidence>
<feature type="domain" description="Extradiol ring-cleavage dioxygenase class III enzyme subunit B" evidence="6">
    <location>
        <begin position="20"/>
        <end position="259"/>
    </location>
</feature>
<name>A0ABX1MYP4_9RHOO</name>
<dbReference type="Gene3D" id="3.40.830.10">
    <property type="entry name" value="LigB-like"/>
    <property type="match status" value="1"/>
</dbReference>
<dbReference type="InterPro" id="IPR004183">
    <property type="entry name" value="Xdiol_dOase_suB"/>
</dbReference>
<evidence type="ECO:0000256" key="1">
    <source>
        <dbReference type="ARBA" id="ARBA00001947"/>
    </source>
</evidence>
<dbReference type="RefSeq" id="WP_211159333.1">
    <property type="nucleotide sequence ID" value="NZ_WTVH02000010.1"/>
</dbReference>
<keyword evidence="3" id="KW-0479">Metal-binding</keyword>
<gene>
    <name evidence="7" type="ORF">GO608_06040</name>
</gene>
<evidence type="ECO:0000259" key="6">
    <source>
        <dbReference type="Pfam" id="PF02900"/>
    </source>
</evidence>
<dbReference type="EMBL" id="WTVH01000008">
    <property type="protein sequence ID" value="NMF92883.1"/>
    <property type="molecule type" value="Genomic_DNA"/>
</dbReference>
<dbReference type="Pfam" id="PF02900">
    <property type="entry name" value="LigB"/>
    <property type="match status" value="1"/>
</dbReference>
<proteinExistence type="inferred from homology"/>
<evidence type="ECO:0000313" key="7">
    <source>
        <dbReference type="EMBL" id="NMF92883.1"/>
    </source>
</evidence>
<evidence type="ECO:0000256" key="2">
    <source>
        <dbReference type="ARBA" id="ARBA00007581"/>
    </source>
</evidence>
<keyword evidence="8" id="KW-1185">Reference proteome</keyword>
<keyword evidence="4" id="KW-0862">Zinc</keyword>
<accession>A0ABX1MYP4</accession>
<dbReference type="PIRSF" id="PIRSF006157">
    <property type="entry name" value="Doxgns_DODA"/>
    <property type="match status" value="1"/>
</dbReference>
<dbReference type="SUPFAM" id="SSF53213">
    <property type="entry name" value="LigB-like"/>
    <property type="match status" value="1"/>
</dbReference>
<evidence type="ECO:0000256" key="5">
    <source>
        <dbReference type="ARBA" id="ARBA00023002"/>
    </source>
</evidence>
<dbReference type="InterPro" id="IPR014436">
    <property type="entry name" value="Extradiol_dOase_DODA"/>
</dbReference>
<protein>
    <submittedName>
        <fullName evidence="7">Dioxygenase</fullName>
    </submittedName>
</protein>
<comment type="caution">
    <text evidence="7">The sequence shown here is derived from an EMBL/GenBank/DDBJ whole genome shotgun (WGS) entry which is preliminary data.</text>
</comment>